<gene>
    <name evidence="2" type="ORF">P7122_06150</name>
</gene>
<feature type="transmembrane region" description="Helical" evidence="1">
    <location>
        <begin position="44"/>
        <end position="66"/>
    </location>
</feature>
<evidence type="ECO:0000313" key="2">
    <source>
        <dbReference type="EMBL" id="MDG4715444.1"/>
    </source>
</evidence>
<comment type="caution">
    <text evidence="2">The sequence shown here is derived from an EMBL/GenBank/DDBJ whole genome shotgun (WGS) entry which is preliminary data.</text>
</comment>
<organism evidence="2 3">
    <name type="scientific">Winogradskyella marincola</name>
    <dbReference type="NCBI Taxonomy" id="3037795"/>
    <lineage>
        <taxon>Bacteria</taxon>
        <taxon>Pseudomonadati</taxon>
        <taxon>Bacteroidota</taxon>
        <taxon>Flavobacteriia</taxon>
        <taxon>Flavobacteriales</taxon>
        <taxon>Flavobacteriaceae</taxon>
        <taxon>Winogradskyella</taxon>
    </lineage>
</organism>
<evidence type="ECO:0000313" key="3">
    <source>
        <dbReference type="Proteomes" id="UP001529085"/>
    </source>
</evidence>
<feature type="transmembrane region" description="Helical" evidence="1">
    <location>
        <begin position="14"/>
        <end position="32"/>
    </location>
</feature>
<name>A0ABT6G081_9FLAO</name>
<reference evidence="2 3" key="1">
    <citation type="submission" date="2023-03" db="EMBL/GenBank/DDBJ databases">
        <title>Strain YYF002 represents a novel species in the genus Winogradskyella isolated from seawater.</title>
        <authorList>
            <person name="Fu Z.-Y."/>
        </authorList>
    </citation>
    <scope>NUCLEOTIDE SEQUENCE [LARGE SCALE GENOMIC DNA]</scope>
    <source>
        <strain evidence="2 3">YYF002</strain>
    </source>
</reference>
<evidence type="ECO:0000256" key="1">
    <source>
        <dbReference type="SAM" id="Phobius"/>
    </source>
</evidence>
<keyword evidence="1" id="KW-1133">Transmembrane helix</keyword>
<keyword evidence="1" id="KW-0472">Membrane</keyword>
<keyword evidence="1" id="KW-0812">Transmembrane</keyword>
<feature type="transmembrane region" description="Helical" evidence="1">
    <location>
        <begin position="87"/>
        <end position="106"/>
    </location>
</feature>
<keyword evidence="3" id="KW-1185">Reference proteome</keyword>
<dbReference type="Proteomes" id="UP001529085">
    <property type="component" value="Unassembled WGS sequence"/>
</dbReference>
<proteinExistence type="predicted"/>
<dbReference type="EMBL" id="JARSBN010000003">
    <property type="protein sequence ID" value="MDG4715444.1"/>
    <property type="molecule type" value="Genomic_DNA"/>
</dbReference>
<dbReference type="RefSeq" id="WP_278004903.1">
    <property type="nucleotide sequence ID" value="NZ_JARSBN010000003.1"/>
</dbReference>
<accession>A0ABT6G081</accession>
<protein>
    <submittedName>
        <fullName evidence="2">Uncharacterized protein</fullName>
    </submittedName>
</protein>
<sequence>MTRKEFLFVIWKKAFRPILFLGVIYFSIDFLYKLSIDGGEAISTLIIGVFFLLLLYSVVQLLNVVFDYFSVQLKSILPKKVKVWFKFISKLFRFLPPILLGIAIYYLWNKDRLAACFMGAYFVYELYRLTKNGREKKDVLDIAN</sequence>